<accession>A0A8D0E821</accession>
<dbReference type="GO" id="GO:0050821">
    <property type="term" value="P:protein stabilization"/>
    <property type="evidence" value="ECO:0007669"/>
    <property type="project" value="Ensembl"/>
</dbReference>
<dbReference type="InterPro" id="IPR043989">
    <property type="entry name" value="CCZ1/INTU/HSP4_longin_3"/>
</dbReference>
<dbReference type="Ensembl" id="ENSSMRT00000031639.1">
    <property type="protein sequence ID" value="ENSSMRP00000027080.1"/>
    <property type="gene ID" value="ENSSMRG00000020883.1"/>
</dbReference>
<protein>
    <submittedName>
        <fullName evidence="4">HPS4 biosis of lysosomal organelles complex 3 subunit 2</fullName>
    </submittedName>
</protein>
<dbReference type="GO" id="GO:0007596">
    <property type="term" value="P:blood coagulation"/>
    <property type="evidence" value="ECO:0007669"/>
    <property type="project" value="Ensembl"/>
</dbReference>
<dbReference type="InterPro" id="IPR043987">
    <property type="entry name" value="CCZ1/INTU/HSP4_longin_1"/>
</dbReference>
<dbReference type="GO" id="GO:0016192">
    <property type="term" value="P:vesicle-mediated transport"/>
    <property type="evidence" value="ECO:0007669"/>
    <property type="project" value="InterPro"/>
</dbReference>
<dbReference type="GO" id="GO:0031267">
    <property type="term" value="F:small GTPase binding"/>
    <property type="evidence" value="ECO:0007669"/>
    <property type="project" value="Ensembl"/>
</dbReference>
<dbReference type="GeneTree" id="ENSGT00390000007349"/>
<dbReference type="GO" id="GO:0030318">
    <property type="term" value="P:melanocyte differentiation"/>
    <property type="evidence" value="ECO:0007669"/>
    <property type="project" value="Ensembl"/>
</dbReference>
<keyword evidence="5" id="KW-1185">Reference proteome</keyword>
<dbReference type="GO" id="GO:0006605">
    <property type="term" value="P:protein targeting"/>
    <property type="evidence" value="ECO:0007669"/>
    <property type="project" value="Ensembl"/>
</dbReference>
<dbReference type="GO" id="GO:0007040">
    <property type="term" value="P:lysosome organization"/>
    <property type="evidence" value="ECO:0007669"/>
    <property type="project" value="Ensembl"/>
</dbReference>
<feature type="domain" description="CCZ1/INTU/HPS4 third Longin" evidence="3">
    <location>
        <begin position="436"/>
        <end position="534"/>
    </location>
</feature>
<dbReference type="InterPro" id="IPR026091">
    <property type="entry name" value="HPS4"/>
</dbReference>
<name>A0A8D0E821_SALMN</name>
<dbReference type="GO" id="GO:1903232">
    <property type="term" value="P:melanosome assembly"/>
    <property type="evidence" value="ECO:0007669"/>
    <property type="project" value="Ensembl"/>
</dbReference>
<proteinExistence type="predicted"/>
<reference evidence="4" key="2">
    <citation type="submission" date="2025-09" db="UniProtKB">
        <authorList>
            <consortium name="Ensembl"/>
        </authorList>
    </citation>
    <scope>IDENTIFICATION</scope>
</reference>
<dbReference type="GO" id="GO:0005765">
    <property type="term" value="C:lysosomal membrane"/>
    <property type="evidence" value="ECO:0007669"/>
    <property type="project" value="TreeGrafter"/>
</dbReference>
<evidence type="ECO:0000259" key="2">
    <source>
        <dbReference type="Pfam" id="PF19031"/>
    </source>
</evidence>
<reference evidence="4" key="1">
    <citation type="submission" date="2025-08" db="UniProtKB">
        <authorList>
            <consortium name="Ensembl"/>
        </authorList>
    </citation>
    <scope>IDENTIFICATION</scope>
</reference>
<feature type="domain" description="CCZ1/INTU/HSP4 first Longin" evidence="2">
    <location>
        <begin position="15"/>
        <end position="121"/>
    </location>
</feature>
<dbReference type="GO" id="GO:0042470">
    <property type="term" value="C:melanosome"/>
    <property type="evidence" value="ECO:0007669"/>
    <property type="project" value="Ensembl"/>
</dbReference>
<dbReference type="GO" id="GO:0031085">
    <property type="term" value="C:BLOC-3 complex"/>
    <property type="evidence" value="ECO:0007669"/>
    <property type="project" value="Ensembl"/>
</dbReference>
<dbReference type="Pfam" id="PF19033">
    <property type="entry name" value="Intu_longin_3"/>
    <property type="match status" value="1"/>
</dbReference>
<dbReference type="PANTHER" id="PTHR14407:SF9">
    <property type="entry name" value="BLOC-3 COMPLEX MEMBER HPS4"/>
    <property type="match status" value="1"/>
</dbReference>
<evidence type="ECO:0000313" key="4">
    <source>
        <dbReference type="Ensembl" id="ENSSMRP00000027080.1"/>
    </source>
</evidence>
<dbReference type="GO" id="GO:0005085">
    <property type="term" value="F:guanyl-nucleotide exchange factor activity"/>
    <property type="evidence" value="ECO:0007669"/>
    <property type="project" value="Ensembl"/>
</dbReference>
<evidence type="ECO:0000259" key="3">
    <source>
        <dbReference type="Pfam" id="PF19033"/>
    </source>
</evidence>
<dbReference type="Pfam" id="PF19031">
    <property type="entry name" value="Intu_longin_1"/>
    <property type="match status" value="1"/>
</dbReference>
<dbReference type="OMA" id="YACCSPV"/>
<dbReference type="AlphaFoldDB" id="A0A8D0E821"/>
<dbReference type="GO" id="GO:0042827">
    <property type="term" value="C:platelet dense granule"/>
    <property type="evidence" value="ECO:0007669"/>
    <property type="project" value="Ensembl"/>
</dbReference>
<organism evidence="4 5">
    <name type="scientific">Salvator merianae</name>
    <name type="common">Argentine black and white tegu</name>
    <name type="synonym">Tupinambis merianae</name>
    <dbReference type="NCBI Taxonomy" id="96440"/>
    <lineage>
        <taxon>Eukaryota</taxon>
        <taxon>Metazoa</taxon>
        <taxon>Chordata</taxon>
        <taxon>Craniata</taxon>
        <taxon>Vertebrata</taxon>
        <taxon>Euteleostomi</taxon>
        <taxon>Lepidosauria</taxon>
        <taxon>Squamata</taxon>
        <taxon>Bifurcata</taxon>
        <taxon>Unidentata</taxon>
        <taxon>Episquamata</taxon>
        <taxon>Laterata</taxon>
        <taxon>Teiioidea</taxon>
        <taxon>Teiidae</taxon>
        <taxon>Salvator</taxon>
    </lineage>
</organism>
<dbReference type="GO" id="GO:0042803">
    <property type="term" value="F:protein homodimerization activity"/>
    <property type="evidence" value="ECO:0007669"/>
    <property type="project" value="Ensembl"/>
</dbReference>
<dbReference type="Proteomes" id="UP000694421">
    <property type="component" value="Unplaced"/>
</dbReference>
<evidence type="ECO:0000313" key="5">
    <source>
        <dbReference type="Proteomes" id="UP000694421"/>
    </source>
</evidence>
<feature type="region of interest" description="Disordered" evidence="1">
    <location>
        <begin position="340"/>
        <end position="370"/>
    </location>
</feature>
<dbReference type="PANTHER" id="PTHR14407">
    <property type="entry name" value="HERMANSKY-PUDLAK SYNDROME 4 PROTEIN LIGHT-EAR PROTEIN-RELATED"/>
    <property type="match status" value="1"/>
</dbReference>
<sequence>MAASLQSDSASNTWWNCFFLYDGSKVKEEGDLTRAGICYFNPRQTPLDQQELLCGQIAGMVRCMVEISGSPPGLIRLKKLKFAVKVDGSYLWVLGCTTDIPDLSCRQFLEQLIGFFCFYRGPVRQAYQVTRYVQHLQQNTSGLHRIFNALWALDKTKVRAPGGEVDPLLLLKAALILQTCQRTPHVLAGCISFGGLVVSTQLPPSLTAKVLLQEAEAELQVRASLPGGGLEGRAAAASHQASLELGGKGGWGGVGHISSLYEQWKAGASGFPALGWLFQGGSFLPASGETGLFQRSLGSEGLLTGDFSAARGACVARSRASLGLGAASWHRLPRGSRPTLHRSFLRSKTPGGLAEGEEDSAPARATGGAAATPSTRRALYVHCIRGLALSLLAEEPFAHTKDAIEDVYHSSLASLNGLEVHLKETVPKDALATVKASYGFAHHDSVQNILTTNLPLPTGPQDGPFLQAAGLIHADFRQLPMASEIAIRNASSAVYACRSAIQETYFQQLGSPLRNSGVPNAHDSFFGLPGKAKQKLLKHGVNLL</sequence>
<evidence type="ECO:0000256" key="1">
    <source>
        <dbReference type="SAM" id="MobiDB-lite"/>
    </source>
</evidence>